<organism evidence="2 3">
    <name type="scientific">Antrodiella citrinella</name>
    <dbReference type="NCBI Taxonomy" id="2447956"/>
    <lineage>
        <taxon>Eukaryota</taxon>
        <taxon>Fungi</taxon>
        <taxon>Dikarya</taxon>
        <taxon>Basidiomycota</taxon>
        <taxon>Agaricomycotina</taxon>
        <taxon>Agaricomycetes</taxon>
        <taxon>Polyporales</taxon>
        <taxon>Steccherinaceae</taxon>
        <taxon>Antrodiella</taxon>
    </lineage>
</organism>
<accession>A0A4S4MQJ0</accession>
<dbReference type="EMBL" id="SGPM01000244">
    <property type="protein sequence ID" value="THH27538.1"/>
    <property type="molecule type" value="Genomic_DNA"/>
</dbReference>
<dbReference type="InterPro" id="IPR032914">
    <property type="entry name" value="Vam6/VPS39/TRAP1"/>
</dbReference>
<dbReference type="Proteomes" id="UP000308730">
    <property type="component" value="Unassembled WGS sequence"/>
</dbReference>
<dbReference type="PANTHER" id="PTHR12894">
    <property type="entry name" value="CNH DOMAIN CONTAINING"/>
    <property type="match status" value="1"/>
</dbReference>
<feature type="domain" description="Vacuolar sorting protein 39/Transforming growth factor beta receptor-associated" evidence="1">
    <location>
        <begin position="82"/>
        <end position="158"/>
    </location>
</feature>
<dbReference type="InterPro" id="IPR019452">
    <property type="entry name" value="VPS39/TGF_beta_rcpt-assoc_1"/>
</dbReference>
<sequence length="571" mass="63952">MFTGVAEHLPEEESVDDIIAENLVLNYSPHLSPNTRTALPAVELREILKLTATDMLRQFLRKWRQKQKVMSVPRDERLTAIVDTVLARLYSEGQEKSELLSLLEESNYIVVEELEPILIRASQFSVLYRLYRRGGDDTKLLEALSRLVTGEWVDEEVEDPLSQMFALLSDKKNRSIMQHWGVWLTNRDPERALQLLTSSTSNRRGAKAEDDQLVLQQLQESNPDAANQFLEHLVLSKRNVNPALHMQLAQSCVEQLLSCLAEDSTSKLWRAKGRSDTPFFSYFASTTPDSASKHVRLKTMLFLQASSLYDPEVIRERLTPHEKILSLEVAIVEGKCGNDRAALNTLVHSLRDFVSADAYCTLGGEIIPAKVAQSFGERFRMQPWATLFVPVASARAPVGLKRQRTVEDSRKRELTRVLLDVYMEGGEAMAAQTAQFINSQSMNLEILDILADLPPSWPLHLLQDFLSRSFRRTLHAQHEGQLVKAISASQNLQVMDETWLVLREQGAIVEEAAEDDGDGEDGEKSLSEKASGLGLDVTQLSVTEISVSADEKATLHGYDAGGLGVDENGRS</sequence>
<gene>
    <name evidence="2" type="ORF">EUX98_g6651</name>
</gene>
<reference evidence="2 3" key="1">
    <citation type="submission" date="2019-02" db="EMBL/GenBank/DDBJ databases">
        <title>Genome sequencing of the rare red list fungi Antrodiella citrinella (Flaviporus citrinellus).</title>
        <authorList>
            <person name="Buettner E."/>
            <person name="Kellner H."/>
        </authorList>
    </citation>
    <scope>NUCLEOTIDE SEQUENCE [LARGE SCALE GENOMIC DNA]</scope>
    <source>
        <strain evidence="2 3">DSM 108506</strain>
    </source>
</reference>
<proteinExistence type="predicted"/>
<dbReference type="Pfam" id="PF10366">
    <property type="entry name" value="Vps39_1"/>
    <property type="match status" value="1"/>
</dbReference>
<dbReference type="GO" id="GO:0034058">
    <property type="term" value="P:endosomal vesicle fusion"/>
    <property type="evidence" value="ECO:0007669"/>
    <property type="project" value="TreeGrafter"/>
</dbReference>
<evidence type="ECO:0000313" key="3">
    <source>
        <dbReference type="Proteomes" id="UP000308730"/>
    </source>
</evidence>
<evidence type="ECO:0000259" key="1">
    <source>
        <dbReference type="Pfam" id="PF10366"/>
    </source>
</evidence>
<dbReference type="GO" id="GO:0016020">
    <property type="term" value="C:membrane"/>
    <property type="evidence" value="ECO:0007669"/>
    <property type="project" value="TreeGrafter"/>
</dbReference>
<comment type="caution">
    <text evidence="2">The sequence shown here is derived from an EMBL/GenBank/DDBJ whole genome shotgun (WGS) entry which is preliminary data.</text>
</comment>
<dbReference type="AlphaFoldDB" id="A0A4S4MQJ0"/>
<name>A0A4S4MQJ0_9APHY</name>
<evidence type="ECO:0000313" key="2">
    <source>
        <dbReference type="EMBL" id="THH27538.1"/>
    </source>
</evidence>
<dbReference type="OrthoDB" id="10258882at2759"/>
<protein>
    <recommendedName>
        <fullName evidence="1">Vacuolar sorting protein 39/Transforming growth factor beta receptor-associated domain-containing protein</fullName>
    </recommendedName>
</protein>
<dbReference type="PANTHER" id="PTHR12894:SF27">
    <property type="entry name" value="TRANSFORMING GROWTH FACTOR-BETA RECEPTOR-ASSOCIATED PROTEIN 1"/>
    <property type="match status" value="1"/>
</dbReference>
<dbReference type="GO" id="GO:0005737">
    <property type="term" value="C:cytoplasm"/>
    <property type="evidence" value="ECO:0007669"/>
    <property type="project" value="TreeGrafter"/>
</dbReference>
<keyword evidence="3" id="KW-1185">Reference proteome</keyword>
<dbReference type="GO" id="GO:0006914">
    <property type="term" value="P:autophagy"/>
    <property type="evidence" value="ECO:0007669"/>
    <property type="project" value="TreeGrafter"/>
</dbReference>